<dbReference type="STRING" id="887898.HMPREF0551_0232"/>
<feature type="region of interest" description="Disordered" evidence="7">
    <location>
        <begin position="1"/>
        <end position="21"/>
    </location>
</feature>
<keyword evidence="2" id="KW-0004">4Fe-4S</keyword>
<evidence type="ECO:0000256" key="7">
    <source>
        <dbReference type="SAM" id="MobiDB-lite"/>
    </source>
</evidence>
<keyword evidence="8" id="KW-1133">Transmembrane helix</keyword>
<dbReference type="InterPro" id="IPR017900">
    <property type="entry name" value="4Fe4S_Fe_S_CS"/>
</dbReference>
<keyword evidence="11" id="KW-1185">Reference proteome</keyword>
<evidence type="ECO:0000256" key="2">
    <source>
        <dbReference type="ARBA" id="ARBA00022485"/>
    </source>
</evidence>
<feature type="transmembrane region" description="Helical" evidence="8">
    <location>
        <begin position="109"/>
        <end position="130"/>
    </location>
</feature>
<dbReference type="GO" id="GO:0046872">
    <property type="term" value="F:metal ion binding"/>
    <property type="evidence" value="ECO:0007669"/>
    <property type="project" value="UniProtKB-KW"/>
</dbReference>
<evidence type="ECO:0000256" key="6">
    <source>
        <dbReference type="ARBA" id="ARBA00023014"/>
    </source>
</evidence>
<dbReference type="PROSITE" id="PS51379">
    <property type="entry name" value="4FE4S_FER_2"/>
    <property type="match status" value="1"/>
</dbReference>
<dbReference type="Gene3D" id="1.10.1060.10">
    <property type="entry name" value="Alpha-helical ferredoxin"/>
    <property type="match status" value="1"/>
</dbReference>
<dbReference type="InterPro" id="IPR032879">
    <property type="entry name" value="FixG_C"/>
</dbReference>
<dbReference type="EMBL" id="AEQP01000001">
    <property type="protein sequence ID" value="EFV96049.1"/>
    <property type="molecule type" value="Genomic_DNA"/>
</dbReference>
<dbReference type="PANTHER" id="PTHR30176:SF3">
    <property type="entry name" value="FERREDOXIN-TYPE PROTEIN NAPH"/>
    <property type="match status" value="1"/>
</dbReference>
<dbReference type="HOGENOM" id="CLU_032118_0_0_4"/>
<dbReference type="InterPro" id="IPR014116">
    <property type="entry name" value="Cyt_c_oxidase_cbb3_FixG"/>
</dbReference>
<dbReference type="InterPro" id="IPR017896">
    <property type="entry name" value="4Fe4S_Fe-S-bd"/>
</dbReference>
<keyword evidence="1" id="KW-0813">Transport</keyword>
<keyword evidence="4" id="KW-0249">Electron transport</keyword>
<feature type="region of interest" description="Disordered" evidence="7">
    <location>
        <begin position="462"/>
        <end position="504"/>
    </location>
</feature>
<feature type="transmembrane region" description="Helical" evidence="8">
    <location>
        <begin position="220"/>
        <end position="237"/>
    </location>
</feature>
<dbReference type="InterPro" id="IPR051684">
    <property type="entry name" value="Electron_Trans/Redox"/>
</dbReference>
<proteinExistence type="predicted"/>
<dbReference type="Pfam" id="PF12801">
    <property type="entry name" value="Fer4_5"/>
    <property type="match status" value="1"/>
</dbReference>
<keyword evidence="6" id="KW-0411">Iron-sulfur</keyword>
<feature type="domain" description="4Fe-4S ferredoxin-type" evidence="9">
    <location>
        <begin position="281"/>
        <end position="309"/>
    </location>
</feature>
<dbReference type="eggNOG" id="COG0348">
    <property type="taxonomic scope" value="Bacteria"/>
</dbReference>
<feature type="transmembrane region" description="Helical" evidence="8">
    <location>
        <begin position="62"/>
        <end position="82"/>
    </location>
</feature>
<dbReference type="Pfam" id="PF11614">
    <property type="entry name" value="FixG_C"/>
    <property type="match status" value="1"/>
</dbReference>
<sequence>MEPETRVIQVHRSRSTTGTGKAKTAAAQAAANEASKEGGLFSSYSARVKIQPRSVRGRYDNLRIAAVIITQLVFYGLPWLQWNGRQAVLFDLDARKFHLFGAVLWPQDFVYLAGLLVFCALTLFFVTAVAGRVWCGYSCPQTVYTEIFMWIEAKLEGDRAKRRKLDAAPMSWYKFRVRGTKHLLWVLLSLFTGFTLIGYFAPIRDLPAQIIGMELGPWQWFWFLFYAFALWGNAGFLREQVCTYMCPYARFQGAMFDKDTMIITYDKERGDPRGSRSKKADPSALGLGSCIDCGLCVEVCPTGIDIRDGLQYQCISCAACVDVCNDVMDKMSYPRGLIRYTTENALANHLDTKATAKRVLRPRVLAYAALLLALAGFLVGSLATRNPLRVDVIRDRASLARFADNGDIENTYTLQLMNASERPLVLELSASGLPGLRIAGQNRIEVPAASNRLVPIALQLPADTDQRPGSHPIKIEVTPVNPPDQTDGPSASARHEDSIFMVPR</sequence>
<name>E7RUR6_9BURK</name>
<dbReference type="GO" id="GO:0005886">
    <property type="term" value="C:plasma membrane"/>
    <property type="evidence" value="ECO:0007669"/>
    <property type="project" value="TreeGrafter"/>
</dbReference>
<keyword evidence="3" id="KW-0479">Metal-binding</keyword>
<evidence type="ECO:0000256" key="1">
    <source>
        <dbReference type="ARBA" id="ARBA00022448"/>
    </source>
</evidence>
<dbReference type="Proteomes" id="UP000011021">
    <property type="component" value="Unassembled WGS sequence"/>
</dbReference>
<keyword evidence="5" id="KW-0408">Iron</keyword>
<evidence type="ECO:0000313" key="10">
    <source>
        <dbReference type="EMBL" id="EFV96049.1"/>
    </source>
</evidence>
<dbReference type="SUPFAM" id="SSF54862">
    <property type="entry name" value="4Fe-4S ferredoxins"/>
    <property type="match status" value="1"/>
</dbReference>
<dbReference type="Pfam" id="PF13746">
    <property type="entry name" value="Fer4_18"/>
    <property type="match status" value="1"/>
</dbReference>
<dbReference type="GO" id="GO:0051539">
    <property type="term" value="F:4 iron, 4 sulfur cluster binding"/>
    <property type="evidence" value="ECO:0007669"/>
    <property type="project" value="UniProtKB-KW"/>
</dbReference>
<accession>E7RUR6</accession>
<evidence type="ECO:0000256" key="4">
    <source>
        <dbReference type="ARBA" id="ARBA00022982"/>
    </source>
</evidence>
<reference evidence="10 11" key="1">
    <citation type="submission" date="2010-12" db="EMBL/GenBank/DDBJ databases">
        <authorList>
            <person name="Muzny D."/>
            <person name="Qin X."/>
            <person name="Deng J."/>
            <person name="Jiang H."/>
            <person name="Liu Y."/>
            <person name="Qu J."/>
            <person name="Song X.-Z."/>
            <person name="Zhang L."/>
            <person name="Thornton R."/>
            <person name="Coyle M."/>
            <person name="Francisco L."/>
            <person name="Jackson L."/>
            <person name="Javaid M."/>
            <person name="Korchina V."/>
            <person name="Kovar C."/>
            <person name="Mata R."/>
            <person name="Mathew T."/>
            <person name="Ngo R."/>
            <person name="Nguyen L."/>
            <person name="Nguyen N."/>
            <person name="Okwuonu G."/>
            <person name="Ongeri F."/>
            <person name="Pham C."/>
            <person name="Simmons D."/>
            <person name="Wilczek-Boney K."/>
            <person name="Hale W."/>
            <person name="Jakkamsetti A."/>
            <person name="Pham P."/>
            <person name="Ruth R."/>
            <person name="San Lucas F."/>
            <person name="Warren J."/>
            <person name="Zhang J."/>
            <person name="Zhao Z."/>
            <person name="Zhou C."/>
            <person name="Zhu D."/>
            <person name="Lee S."/>
            <person name="Bess C."/>
            <person name="Blankenburg K."/>
            <person name="Forbes L."/>
            <person name="Fu Q."/>
            <person name="Gubbala S."/>
            <person name="Hirani K."/>
            <person name="Jayaseelan J.C."/>
            <person name="Lara F."/>
            <person name="Munidasa M."/>
            <person name="Palculict T."/>
            <person name="Patil S."/>
            <person name="Pu L.-L."/>
            <person name="Saada N."/>
            <person name="Tang L."/>
            <person name="Weissenberger G."/>
            <person name="Zhu Y."/>
            <person name="Hemphill L."/>
            <person name="Shang Y."/>
            <person name="Youmans B."/>
            <person name="Ayvaz T."/>
            <person name="Ross M."/>
            <person name="Santibanez J."/>
            <person name="Aqrawi P."/>
            <person name="Gross S."/>
            <person name="Joshi V."/>
            <person name="Fowler G."/>
            <person name="Nazareth L."/>
            <person name="Reid J."/>
            <person name="Worley K."/>
            <person name="Petrosino J."/>
            <person name="Highlander S."/>
            <person name="Gibbs R."/>
        </authorList>
    </citation>
    <scope>NUCLEOTIDE SEQUENCE [LARGE SCALE GENOMIC DNA]</scope>
    <source>
        <strain evidence="10 11">ATCC 51599</strain>
    </source>
</reference>
<dbReference type="InterPro" id="IPR013783">
    <property type="entry name" value="Ig-like_fold"/>
</dbReference>
<dbReference type="PANTHER" id="PTHR30176">
    <property type="entry name" value="FERREDOXIN-TYPE PROTEIN NAPH"/>
    <property type="match status" value="1"/>
</dbReference>
<keyword evidence="8" id="KW-0472">Membrane</keyword>
<protein>
    <submittedName>
        <fullName evidence="10">Cytochrome c oxidase accessory protein CcoG</fullName>
    </submittedName>
</protein>
<dbReference type="NCBIfam" id="TIGR02745">
    <property type="entry name" value="ccoG_rdxA_fixG"/>
    <property type="match status" value="1"/>
</dbReference>
<feature type="transmembrane region" description="Helical" evidence="8">
    <location>
        <begin position="364"/>
        <end position="383"/>
    </location>
</feature>
<organism evidence="10 11">
    <name type="scientific">Lautropia mirabilis ATCC 51599</name>
    <dbReference type="NCBI Taxonomy" id="887898"/>
    <lineage>
        <taxon>Bacteria</taxon>
        <taxon>Pseudomonadati</taxon>
        <taxon>Pseudomonadota</taxon>
        <taxon>Betaproteobacteria</taxon>
        <taxon>Burkholderiales</taxon>
        <taxon>Burkholderiaceae</taxon>
        <taxon>Lautropia</taxon>
    </lineage>
</organism>
<dbReference type="Gene3D" id="2.60.40.10">
    <property type="entry name" value="Immunoglobulins"/>
    <property type="match status" value="1"/>
</dbReference>
<gene>
    <name evidence="10" type="primary">ccoG</name>
    <name evidence="10" type="ORF">HMPREF0551_0232</name>
</gene>
<evidence type="ECO:0000313" key="11">
    <source>
        <dbReference type="Proteomes" id="UP000011021"/>
    </source>
</evidence>
<dbReference type="PROSITE" id="PS00198">
    <property type="entry name" value="4FE4S_FER_1"/>
    <property type="match status" value="1"/>
</dbReference>
<keyword evidence="8" id="KW-0812">Transmembrane</keyword>
<evidence type="ECO:0000256" key="8">
    <source>
        <dbReference type="SAM" id="Phobius"/>
    </source>
</evidence>
<dbReference type="InterPro" id="IPR009051">
    <property type="entry name" value="Helical_ferredxn"/>
</dbReference>
<dbReference type="AlphaFoldDB" id="E7RUR6"/>
<evidence type="ECO:0000259" key="9">
    <source>
        <dbReference type="PROSITE" id="PS51379"/>
    </source>
</evidence>
<evidence type="ECO:0000256" key="5">
    <source>
        <dbReference type="ARBA" id="ARBA00023004"/>
    </source>
</evidence>
<comment type="caution">
    <text evidence="10">The sequence shown here is derived from an EMBL/GenBank/DDBJ whole genome shotgun (WGS) entry which is preliminary data.</text>
</comment>
<evidence type="ECO:0000256" key="3">
    <source>
        <dbReference type="ARBA" id="ARBA00022723"/>
    </source>
</evidence>
<feature type="transmembrane region" description="Helical" evidence="8">
    <location>
        <begin position="183"/>
        <end position="200"/>
    </location>
</feature>